<protein>
    <submittedName>
        <fullName evidence="2">Uncharacterized protein</fullName>
    </submittedName>
</protein>
<evidence type="ECO:0000256" key="1">
    <source>
        <dbReference type="SAM" id="MobiDB-lite"/>
    </source>
</evidence>
<accession>A0A4R8TTE9</accession>
<gene>
    <name evidence="2" type="ORF">C8034_v007763</name>
</gene>
<reference evidence="2 3" key="1">
    <citation type="submission" date="2018-11" db="EMBL/GenBank/DDBJ databases">
        <title>Genome sequence and assembly of Colletotrichum sidae.</title>
        <authorList>
            <person name="Gan P."/>
            <person name="Shirasu K."/>
        </authorList>
    </citation>
    <scope>NUCLEOTIDE SEQUENCE [LARGE SCALE GENOMIC DNA]</scope>
    <source>
        <strain evidence="2 3">CBS 518.97</strain>
    </source>
</reference>
<comment type="caution">
    <text evidence="2">The sequence shown here is derived from an EMBL/GenBank/DDBJ whole genome shotgun (WGS) entry which is preliminary data.</text>
</comment>
<keyword evidence="3" id="KW-1185">Reference proteome</keyword>
<dbReference type="AlphaFoldDB" id="A0A4R8TTE9"/>
<proteinExistence type="predicted"/>
<evidence type="ECO:0000313" key="2">
    <source>
        <dbReference type="EMBL" id="TEA21371.1"/>
    </source>
</evidence>
<name>A0A4R8TTE9_9PEZI</name>
<organism evidence="2 3">
    <name type="scientific">Colletotrichum sidae</name>
    <dbReference type="NCBI Taxonomy" id="1347389"/>
    <lineage>
        <taxon>Eukaryota</taxon>
        <taxon>Fungi</taxon>
        <taxon>Dikarya</taxon>
        <taxon>Ascomycota</taxon>
        <taxon>Pezizomycotina</taxon>
        <taxon>Sordariomycetes</taxon>
        <taxon>Hypocreomycetidae</taxon>
        <taxon>Glomerellales</taxon>
        <taxon>Glomerellaceae</taxon>
        <taxon>Colletotrichum</taxon>
        <taxon>Colletotrichum orbiculare species complex</taxon>
    </lineage>
</organism>
<feature type="region of interest" description="Disordered" evidence="1">
    <location>
        <begin position="1"/>
        <end position="63"/>
    </location>
</feature>
<dbReference type="EMBL" id="QAPF01000019">
    <property type="protein sequence ID" value="TEA21371.1"/>
    <property type="molecule type" value="Genomic_DNA"/>
</dbReference>
<evidence type="ECO:0000313" key="3">
    <source>
        <dbReference type="Proteomes" id="UP000295604"/>
    </source>
</evidence>
<sequence>MVWLDDVHLDDGGERRDRTPMTEEKLEEKRMDDRRRTTDDGGEQRDEFPMMKRLEEKKMDVGR</sequence>
<dbReference type="Proteomes" id="UP000295604">
    <property type="component" value="Unassembled WGS sequence"/>
</dbReference>